<dbReference type="GO" id="GO:0005829">
    <property type="term" value="C:cytosol"/>
    <property type="evidence" value="ECO:0007669"/>
    <property type="project" value="TreeGrafter"/>
</dbReference>
<comment type="pathway">
    <text evidence="1">Metabolic intermediate biosynthesis; chorismate biosynthesis; chorismate from D-erythrose 4-phosphate and phosphoenolpyruvate: step 7/7.</text>
</comment>
<feature type="region of interest" description="Disordered" evidence="7">
    <location>
        <begin position="249"/>
        <end position="273"/>
    </location>
</feature>
<feature type="compositionally biased region" description="Polar residues" evidence="7">
    <location>
        <begin position="173"/>
        <end position="182"/>
    </location>
</feature>
<dbReference type="Proteomes" id="UP001190700">
    <property type="component" value="Unassembled WGS sequence"/>
</dbReference>
<comment type="similarity">
    <text evidence="2">Belongs to the chorismate synthase family.</text>
</comment>
<keyword evidence="6" id="KW-0456">Lyase</keyword>
<evidence type="ECO:0000256" key="6">
    <source>
        <dbReference type="ARBA" id="ARBA00023239"/>
    </source>
</evidence>
<dbReference type="InterPro" id="IPR020541">
    <property type="entry name" value="Chorismate_synthase_CS"/>
</dbReference>
<dbReference type="GO" id="GO:0008652">
    <property type="term" value="P:amino acid biosynthetic process"/>
    <property type="evidence" value="ECO:0007669"/>
    <property type="project" value="UniProtKB-KW"/>
</dbReference>
<evidence type="ECO:0000256" key="1">
    <source>
        <dbReference type="ARBA" id="ARBA00005044"/>
    </source>
</evidence>
<dbReference type="PANTHER" id="PTHR21085">
    <property type="entry name" value="CHORISMATE SYNTHASE"/>
    <property type="match status" value="1"/>
</dbReference>
<keyword evidence="4" id="KW-0028">Amino-acid biosynthesis</keyword>
<dbReference type="AlphaFoldDB" id="A0AAE0G4Y4"/>
<dbReference type="GO" id="GO:0009423">
    <property type="term" value="P:chorismate biosynthetic process"/>
    <property type="evidence" value="ECO:0007669"/>
    <property type="project" value="TreeGrafter"/>
</dbReference>
<dbReference type="Gene3D" id="3.60.150.10">
    <property type="entry name" value="Chorismate synthase AroC"/>
    <property type="match status" value="2"/>
</dbReference>
<protein>
    <recommendedName>
        <fullName evidence="3">chorismate synthase</fullName>
        <ecNumber evidence="3">4.2.3.5</ecNumber>
    </recommendedName>
</protein>
<dbReference type="EC" id="4.2.3.5" evidence="3"/>
<dbReference type="GO" id="GO:0004107">
    <property type="term" value="F:chorismate synthase activity"/>
    <property type="evidence" value="ECO:0007669"/>
    <property type="project" value="UniProtKB-EC"/>
</dbReference>
<reference evidence="8 9" key="1">
    <citation type="journal article" date="2015" name="Genome Biol. Evol.">
        <title>Comparative Genomics of a Bacterivorous Green Alga Reveals Evolutionary Causalities and Consequences of Phago-Mixotrophic Mode of Nutrition.</title>
        <authorList>
            <person name="Burns J.A."/>
            <person name="Paasch A."/>
            <person name="Narechania A."/>
            <person name="Kim E."/>
        </authorList>
    </citation>
    <scope>NUCLEOTIDE SEQUENCE [LARGE SCALE GENOMIC DNA]</scope>
    <source>
        <strain evidence="8 9">PLY_AMNH</strain>
    </source>
</reference>
<accession>A0AAE0G4Y4</accession>
<dbReference type="PANTHER" id="PTHR21085:SF0">
    <property type="entry name" value="CHORISMATE SYNTHASE"/>
    <property type="match status" value="1"/>
</dbReference>
<dbReference type="PROSITE" id="PS00789">
    <property type="entry name" value="CHORISMATE_SYNTHASE_3"/>
    <property type="match status" value="1"/>
</dbReference>
<evidence type="ECO:0000313" key="9">
    <source>
        <dbReference type="Proteomes" id="UP001190700"/>
    </source>
</evidence>
<dbReference type="InterPro" id="IPR000453">
    <property type="entry name" value="Chorismate_synth"/>
</dbReference>
<evidence type="ECO:0000256" key="5">
    <source>
        <dbReference type="ARBA" id="ARBA00023141"/>
    </source>
</evidence>
<dbReference type="InterPro" id="IPR035904">
    <property type="entry name" value="Chorismate_synth_AroC_sf"/>
</dbReference>
<dbReference type="GO" id="GO:0010181">
    <property type="term" value="F:FMN binding"/>
    <property type="evidence" value="ECO:0007669"/>
    <property type="project" value="TreeGrafter"/>
</dbReference>
<proteinExistence type="inferred from homology"/>
<evidence type="ECO:0000313" key="8">
    <source>
        <dbReference type="EMBL" id="KAK3271646.1"/>
    </source>
</evidence>
<dbReference type="EMBL" id="LGRX02009500">
    <property type="protein sequence ID" value="KAK3271646.1"/>
    <property type="molecule type" value="Genomic_DNA"/>
</dbReference>
<evidence type="ECO:0000256" key="7">
    <source>
        <dbReference type="SAM" id="MobiDB-lite"/>
    </source>
</evidence>
<dbReference type="SUPFAM" id="SSF103263">
    <property type="entry name" value="Chorismate synthase, AroC"/>
    <property type="match status" value="1"/>
</dbReference>
<evidence type="ECO:0000256" key="2">
    <source>
        <dbReference type="ARBA" id="ARBA00008014"/>
    </source>
</evidence>
<sequence>TGSACAQLTVLRDQALELEVLQLNAVGPVLSAASSSNAARSGTGARVLQLNAADQGTERRCFSSMRRDQVESNICRCPDQDAAERMIKAIDDVRTKGDSCGGVVTCVARGVPKGLGAPVFAKLEAELAQAMMSIPATKGFEIGSGFDGAEMTGSTHNDEFYLDDSGAVRTRTNRSGGIQKTVTRGGEETDLRARGRHDPCVVPRAVPMVESMVALVLVDHLLQQHAQCHLFGGNFGGDLSLVAPTISADEAGSSGESKEDLSLAQQAAAYSED</sequence>
<feature type="non-terminal residue" evidence="8">
    <location>
        <position position="1"/>
    </location>
</feature>
<gene>
    <name evidence="8" type="ORF">CYMTET_20020</name>
</gene>
<feature type="region of interest" description="Disordered" evidence="7">
    <location>
        <begin position="171"/>
        <end position="190"/>
    </location>
</feature>
<name>A0AAE0G4Y4_9CHLO</name>
<keyword evidence="9" id="KW-1185">Reference proteome</keyword>
<dbReference type="Pfam" id="PF01264">
    <property type="entry name" value="Chorismate_synt"/>
    <property type="match status" value="1"/>
</dbReference>
<keyword evidence="5" id="KW-0057">Aromatic amino acid biosynthesis</keyword>
<evidence type="ECO:0000256" key="4">
    <source>
        <dbReference type="ARBA" id="ARBA00022605"/>
    </source>
</evidence>
<dbReference type="GO" id="GO:0009073">
    <property type="term" value="P:aromatic amino acid family biosynthetic process"/>
    <property type="evidence" value="ECO:0007669"/>
    <property type="project" value="UniProtKB-KW"/>
</dbReference>
<comment type="caution">
    <text evidence="8">The sequence shown here is derived from an EMBL/GenBank/DDBJ whole genome shotgun (WGS) entry which is preliminary data.</text>
</comment>
<evidence type="ECO:0000256" key="3">
    <source>
        <dbReference type="ARBA" id="ARBA00013036"/>
    </source>
</evidence>
<organism evidence="8 9">
    <name type="scientific">Cymbomonas tetramitiformis</name>
    <dbReference type="NCBI Taxonomy" id="36881"/>
    <lineage>
        <taxon>Eukaryota</taxon>
        <taxon>Viridiplantae</taxon>
        <taxon>Chlorophyta</taxon>
        <taxon>Pyramimonadophyceae</taxon>
        <taxon>Pyramimonadales</taxon>
        <taxon>Pyramimonadaceae</taxon>
        <taxon>Cymbomonas</taxon>
    </lineage>
</organism>